<evidence type="ECO:0000313" key="1">
    <source>
        <dbReference type="EMBL" id="AZQ93052.1"/>
    </source>
</evidence>
<proteinExistence type="predicted"/>
<gene>
    <name evidence="1" type="ORF">EJK53_1688</name>
</gene>
<dbReference type="EMBL" id="CP034662">
    <property type="protein sequence ID" value="AZQ93052.1"/>
    <property type="molecule type" value="Genomic_DNA"/>
</dbReference>
<evidence type="ECO:0000313" key="2">
    <source>
        <dbReference type="Proteomes" id="UP000280228"/>
    </source>
</evidence>
<dbReference type="AlphaFoldDB" id="A0A3Q9GDG1"/>
<reference evidence="1 2" key="1">
    <citation type="submission" date="2018-12" db="EMBL/GenBank/DDBJ databases">
        <title>Persistence of Moraxella catarrhalis in Chronic Obstructive Pulmonary Disease and Regulation of the Hag/MID Adhesin.</title>
        <authorList>
            <person name="Murphy T."/>
            <person name="Zhao X."/>
            <person name="Vyas G."/>
            <person name="Aluvathingal J."/>
            <person name="Nadendla S."/>
            <person name="Tallon L."/>
            <person name="Tettelin H."/>
        </authorList>
    </citation>
    <scope>NUCLEOTIDE SEQUENCE [LARGE SCALE GENOMIC DNA]</scope>
    <source>
        <strain evidence="1 2">46P58B1</strain>
    </source>
</reference>
<dbReference type="Proteomes" id="UP000280228">
    <property type="component" value="Chromosome"/>
</dbReference>
<protein>
    <submittedName>
        <fullName evidence="1">Uncharacterized protein</fullName>
    </submittedName>
</protein>
<organism evidence="1 2">
    <name type="scientific">Moraxella catarrhalis</name>
    <name type="common">Branhamella catarrhalis</name>
    <dbReference type="NCBI Taxonomy" id="480"/>
    <lineage>
        <taxon>Bacteria</taxon>
        <taxon>Pseudomonadati</taxon>
        <taxon>Pseudomonadota</taxon>
        <taxon>Gammaproteobacteria</taxon>
        <taxon>Moraxellales</taxon>
        <taxon>Moraxellaceae</taxon>
        <taxon>Moraxella</taxon>
    </lineage>
</organism>
<sequence length="40" mass="5030">MKKDRFLGMIRLYYIQKFKDFFYEKSLSCWLDSVFSYFNA</sequence>
<accession>A0A3Q9GDG1</accession>
<name>A0A3Q9GDG1_MORCA</name>